<dbReference type="STRING" id="1314778.A0A5C3PHG7"/>
<feature type="region of interest" description="Disordered" evidence="1">
    <location>
        <begin position="63"/>
        <end position="134"/>
    </location>
</feature>
<feature type="region of interest" description="Disordered" evidence="1">
    <location>
        <begin position="183"/>
        <end position="216"/>
    </location>
</feature>
<sequence length="257" mass="27964">MAATARAFTIFRDHFEAPVAEEGPTTTIAVTPSGPLLVYVADKENHDPLTGCRALSEQVLGKKRKNTLAAKTQPVSPSKKPRPLGEKTKKLSSSSSKPVSDKKTKRSGSSKRSTSKRTRREPSLPRLAEEGEELEELDQIAIDAKCKELTVLPLADISEAYEQAAMPEDLLARVQKIAEEKVQLSEDKVERPTTPDQSPSKVDVASSPAPAVTGTCFSTPERKRIYSAFTFSTPSPASQRYASARGSSVERFSDVVF</sequence>
<feature type="compositionally biased region" description="Basic and acidic residues" evidence="1">
    <location>
        <begin position="183"/>
        <end position="193"/>
    </location>
</feature>
<dbReference type="Proteomes" id="UP000308197">
    <property type="component" value="Unassembled WGS sequence"/>
</dbReference>
<dbReference type="AlphaFoldDB" id="A0A5C3PHG7"/>
<gene>
    <name evidence="2" type="ORF">K466DRAFT_564388</name>
</gene>
<reference evidence="2 3" key="1">
    <citation type="journal article" date="2019" name="Nat. Ecol. Evol.">
        <title>Megaphylogeny resolves global patterns of mushroom evolution.</title>
        <authorList>
            <person name="Varga T."/>
            <person name="Krizsan K."/>
            <person name="Foldi C."/>
            <person name="Dima B."/>
            <person name="Sanchez-Garcia M."/>
            <person name="Sanchez-Ramirez S."/>
            <person name="Szollosi G.J."/>
            <person name="Szarkandi J.G."/>
            <person name="Papp V."/>
            <person name="Albert L."/>
            <person name="Andreopoulos W."/>
            <person name="Angelini C."/>
            <person name="Antonin V."/>
            <person name="Barry K.W."/>
            <person name="Bougher N.L."/>
            <person name="Buchanan P."/>
            <person name="Buyck B."/>
            <person name="Bense V."/>
            <person name="Catcheside P."/>
            <person name="Chovatia M."/>
            <person name="Cooper J."/>
            <person name="Damon W."/>
            <person name="Desjardin D."/>
            <person name="Finy P."/>
            <person name="Geml J."/>
            <person name="Haridas S."/>
            <person name="Hughes K."/>
            <person name="Justo A."/>
            <person name="Karasinski D."/>
            <person name="Kautmanova I."/>
            <person name="Kiss B."/>
            <person name="Kocsube S."/>
            <person name="Kotiranta H."/>
            <person name="LaButti K.M."/>
            <person name="Lechner B.E."/>
            <person name="Liimatainen K."/>
            <person name="Lipzen A."/>
            <person name="Lukacs Z."/>
            <person name="Mihaltcheva S."/>
            <person name="Morgado L.N."/>
            <person name="Niskanen T."/>
            <person name="Noordeloos M.E."/>
            <person name="Ohm R.A."/>
            <person name="Ortiz-Santana B."/>
            <person name="Ovrebo C."/>
            <person name="Racz N."/>
            <person name="Riley R."/>
            <person name="Savchenko A."/>
            <person name="Shiryaev A."/>
            <person name="Soop K."/>
            <person name="Spirin V."/>
            <person name="Szebenyi C."/>
            <person name="Tomsovsky M."/>
            <person name="Tulloss R.E."/>
            <person name="Uehling J."/>
            <person name="Grigoriev I.V."/>
            <person name="Vagvolgyi C."/>
            <person name="Papp T."/>
            <person name="Martin F.M."/>
            <person name="Miettinen O."/>
            <person name="Hibbett D.S."/>
            <person name="Nagy L.G."/>
        </authorList>
    </citation>
    <scope>NUCLEOTIDE SEQUENCE [LARGE SCALE GENOMIC DNA]</scope>
    <source>
        <strain evidence="2 3">HHB13444</strain>
    </source>
</reference>
<evidence type="ECO:0000313" key="3">
    <source>
        <dbReference type="Proteomes" id="UP000308197"/>
    </source>
</evidence>
<name>A0A5C3PHG7_9APHY</name>
<organism evidence="2 3">
    <name type="scientific">Polyporus arcularius HHB13444</name>
    <dbReference type="NCBI Taxonomy" id="1314778"/>
    <lineage>
        <taxon>Eukaryota</taxon>
        <taxon>Fungi</taxon>
        <taxon>Dikarya</taxon>
        <taxon>Basidiomycota</taxon>
        <taxon>Agaricomycotina</taxon>
        <taxon>Agaricomycetes</taxon>
        <taxon>Polyporales</taxon>
        <taxon>Polyporaceae</taxon>
        <taxon>Polyporus</taxon>
    </lineage>
</organism>
<feature type="compositionally biased region" description="Basic and acidic residues" evidence="1">
    <location>
        <begin position="120"/>
        <end position="129"/>
    </location>
</feature>
<dbReference type="EMBL" id="ML211090">
    <property type="protein sequence ID" value="TFK89026.1"/>
    <property type="molecule type" value="Genomic_DNA"/>
</dbReference>
<feature type="compositionally biased region" description="Basic residues" evidence="1">
    <location>
        <begin position="103"/>
        <end position="119"/>
    </location>
</feature>
<accession>A0A5C3PHG7</accession>
<proteinExistence type="predicted"/>
<keyword evidence="3" id="KW-1185">Reference proteome</keyword>
<dbReference type="InParanoid" id="A0A5C3PHG7"/>
<evidence type="ECO:0000313" key="2">
    <source>
        <dbReference type="EMBL" id="TFK89026.1"/>
    </source>
</evidence>
<evidence type="ECO:0000256" key="1">
    <source>
        <dbReference type="SAM" id="MobiDB-lite"/>
    </source>
</evidence>
<protein>
    <submittedName>
        <fullName evidence="2">Uncharacterized protein</fullName>
    </submittedName>
</protein>